<accession>A0AC35GBD9</accession>
<sequence length="141" mass="15717">MISDKSGDCSSSNESLPSTSAESCSNNIKKPMEILDIDDDDGLNLYTWSMCPMGPGRVFSLIIFVIHSQLMLIIMTGIIAIWTVFLYTTGIGCILYMIFRDYPPPPCSSNDFVEMAFSKLSKRISVEPNSEQINTVMEIQI</sequence>
<proteinExistence type="predicted"/>
<dbReference type="Proteomes" id="UP000887580">
    <property type="component" value="Unplaced"/>
</dbReference>
<name>A0AC35GBD9_9BILA</name>
<organism evidence="1 2">
    <name type="scientific">Panagrolaimus sp. PS1159</name>
    <dbReference type="NCBI Taxonomy" id="55785"/>
    <lineage>
        <taxon>Eukaryota</taxon>
        <taxon>Metazoa</taxon>
        <taxon>Ecdysozoa</taxon>
        <taxon>Nematoda</taxon>
        <taxon>Chromadorea</taxon>
        <taxon>Rhabditida</taxon>
        <taxon>Tylenchina</taxon>
        <taxon>Panagrolaimomorpha</taxon>
        <taxon>Panagrolaimoidea</taxon>
        <taxon>Panagrolaimidae</taxon>
        <taxon>Panagrolaimus</taxon>
    </lineage>
</organism>
<evidence type="ECO:0000313" key="1">
    <source>
        <dbReference type="Proteomes" id="UP000887580"/>
    </source>
</evidence>
<dbReference type="WBParaSite" id="PS1159_v2.g3284.t2">
    <property type="protein sequence ID" value="PS1159_v2.g3284.t2"/>
    <property type="gene ID" value="PS1159_v2.g3284"/>
</dbReference>
<reference evidence="2" key="1">
    <citation type="submission" date="2022-11" db="UniProtKB">
        <authorList>
            <consortium name="WormBaseParasite"/>
        </authorList>
    </citation>
    <scope>IDENTIFICATION</scope>
</reference>
<protein>
    <submittedName>
        <fullName evidence="2">Uncharacterized protein</fullName>
    </submittedName>
</protein>
<evidence type="ECO:0000313" key="2">
    <source>
        <dbReference type="WBParaSite" id="PS1159_v2.g3284.t2"/>
    </source>
</evidence>